<feature type="compositionally biased region" description="Polar residues" evidence="1">
    <location>
        <begin position="50"/>
        <end position="62"/>
    </location>
</feature>
<keyword evidence="3" id="KW-1185">Reference proteome</keyword>
<feature type="compositionally biased region" description="Low complexity" evidence="1">
    <location>
        <begin position="316"/>
        <end position="326"/>
    </location>
</feature>
<evidence type="ECO:0000313" key="2">
    <source>
        <dbReference type="EMBL" id="ROW13297.1"/>
    </source>
</evidence>
<dbReference type="InParanoid" id="A0A423XBE5"/>
<reference evidence="2 3" key="1">
    <citation type="submission" date="2015-09" db="EMBL/GenBank/DDBJ databases">
        <title>Host preference determinants of Valsa canker pathogens revealed by comparative genomics.</title>
        <authorList>
            <person name="Yin Z."/>
            <person name="Huang L."/>
        </authorList>
    </citation>
    <scope>NUCLEOTIDE SEQUENCE [LARGE SCALE GENOMIC DNA]</scope>
    <source>
        <strain evidence="2 3">SXYLt</strain>
    </source>
</reference>
<organism evidence="2 3">
    <name type="scientific">Cytospora leucostoma</name>
    <dbReference type="NCBI Taxonomy" id="1230097"/>
    <lineage>
        <taxon>Eukaryota</taxon>
        <taxon>Fungi</taxon>
        <taxon>Dikarya</taxon>
        <taxon>Ascomycota</taxon>
        <taxon>Pezizomycotina</taxon>
        <taxon>Sordariomycetes</taxon>
        <taxon>Sordariomycetidae</taxon>
        <taxon>Diaporthales</taxon>
        <taxon>Cytosporaceae</taxon>
        <taxon>Cytospora</taxon>
    </lineage>
</organism>
<feature type="compositionally biased region" description="Low complexity" evidence="1">
    <location>
        <begin position="30"/>
        <end position="41"/>
    </location>
</feature>
<comment type="caution">
    <text evidence="2">The sequence shown here is derived from an EMBL/GenBank/DDBJ whole genome shotgun (WGS) entry which is preliminary data.</text>
</comment>
<accession>A0A423XBE5</accession>
<feature type="region of interest" description="Disordered" evidence="1">
    <location>
        <begin position="146"/>
        <end position="184"/>
    </location>
</feature>
<dbReference type="OrthoDB" id="3910171at2759"/>
<dbReference type="AlphaFoldDB" id="A0A423XBE5"/>
<feature type="compositionally biased region" description="Low complexity" evidence="1">
    <location>
        <begin position="94"/>
        <end position="118"/>
    </location>
</feature>
<sequence>MFEYFTISTPSEVGTAGYDKDAQVCPKDNSSPSSLSQPGSQWQAHEPSSAFGNTPNYTTSIETEPKWDKERLASIDIITRRLSDSHLRTDDSDNPSPSSRDSISTCSSATSYSSPTASKLETNRRYQQPLSSTACRRGMFSSISPATASSAVSPLDDDPVRSLPRSRQDLKRLRRQTSSKFHNDPQNTRAIQSLVEEMIATRTQCNVSMPHLAPTPPVEANKTDGMDYEVEVTGLEVDENHGADADDETPFIDKFLTLRHASITTGIRKSGFPLHQSSTDTALRCQQLVRNKPRMRKRPKMRRQPPGLTTIPTGEASSVGSSSAGV</sequence>
<name>A0A423XBE5_9PEZI</name>
<evidence type="ECO:0000256" key="1">
    <source>
        <dbReference type="SAM" id="MobiDB-lite"/>
    </source>
</evidence>
<gene>
    <name evidence="2" type="ORF">VPNG_05527</name>
</gene>
<evidence type="ECO:0000313" key="3">
    <source>
        <dbReference type="Proteomes" id="UP000285146"/>
    </source>
</evidence>
<dbReference type="Proteomes" id="UP000285146">
    <property type="component" value="Unassembled WGS sequence"/>
</dbReference>
<proteinExistence type="predicted"/>
<feature type="region of interest" description="Disordered" evidence="1">
    <location>
        <begin position="86"/>
        <end position="133"/>
    </location>
</feature>
<protein>
    <submittedName>
        <fullName evidence="2">Uncharacterized protein</fullName>
    </submittedName>
</protein>
<dbReference type="EMBL" id="LKEB01000020">
    <property type="protein sequence ID" value="ROW13297.1"/>
    <property type="molecule type" value="Genomic_DNA"/>
</dbReference>
<feature type="region of interest" description="Disordered" evidence="1">
    <location>
        <begin position="12"/>
        <end position="65"/>
    </location>
</feature>
<feature type="compositionally biased region" description="Basic residues" evidence="1">
    <location>
        <begin position="291"/>
        <end position="303"/>
    </location>
</feature>
<feature type="region of interest" description="Disordered" evidence="1">
    <location>
        <begin position="291"/>
        <end position="326"/>
    </location>
</feature>